<dbReference type="InterPro" id="IPR032782">
    <property type="entry name" value="KhpB_N"/>
</dbReference>
<reference evidence="8 9" key="1">
    <citation type="submission" date="2023-07" db="EMBL/GenBank/DDBJ databases">
        <title>Genomic Encyclopedia of Type Strains, Phase IV (KMG-IV): sequencing the most valuable type-strain genomes for metagenomic binning, comparative biology and taxonomic classification.</title>
        <authorList>
            <person name="Goeker M."/>
        </authorList>
    </citation>
    <scope>NUCLEOTIDE SEQUENCE [LARGE SCALE GENOMIC DNA]</scope>
    <source>
        <strain evidence="8 9">DSM 17723</strain>
    </source>
</reference>
<dbReference type="Pfam" id="PF01424">
    <property type="entry name" value="R3H"/>
    <property type="match status" value="1"/>
</dbReference>
<dbReference type="InterPro" id="IPR038247">
    <property type="entry name" value="Jag_N_dom_sf"/>
</dbReference>
<dbReference type="CDD" id="cd02414">
    <property type="entry name" value="KH-II_Jag"/>
    <property type="match status" value="1"/>
</dbReference>
<evidence type="ECO:0000259" key="7">
    <source>
        <dbReference type="PROSITE" id="PS51061"/>
    </source>
</evidence>
<dbReference type="InterPro" id="IPR038008">
    <property type="entry name" value="Jag_KH"/>
</dbReference>
<evidence type="ECO:0000313" key="8">
    <source>
        <dbReference type="EMBL" id="MDQ0228157.1"/>
    </source>
</evidence>
<proteinExistence type="inferred from homology"/>
<dbReference type="SUPFAM" id="SSF82708">
    <property type="entry name" value="R3H domain"/>
    <property type="match status" value="1"/>
</dbReference>
<organism evidence="8 9">
    <name type="scientific">Metabacillus niabensis</name>
    <dbReference type="NCBI Taxonomy" id="324854"/>
    <lineage>
        <taxon>Bacteria</taxon>
        <taxon>Bacillati</taxon>
        <taxon>Bacillota</taxon>
        <taxon>Bacilli</taxon>
        <taxon>Bacillales</taxon>
        <taxon>Bacillaceae</taxon>
        <taxon>Metabacillus</taxon>
    </lineage>
</organism>
<dbReference type="NCBIfam" id="NF041568">
    <property type="entry name" value="Jag_EloR"/>
    <property type="match status" value="1"/>
</dbReference>
<comment type="subunit">
    <text evidence="6">Forms a complex with KhpA.</text>
</comment>
<dbReference type="InterPro" id="IPR039247">
    <property type="entry name" value="KhpB"/>
</dbReference>
<evidence type="ECO:0000256" key="6">
    <source>
        <dbReference type="HAMAP-Rule" id="MF_00867"/>
    </source>
</evidence>
<keyword evidence="4 6" id="KW-0143">Chaperone</keyword>
<evidence type="ECO:0000313" key="9">
    <source>
        <dbReference type="Proteomes" id="UP001232245"/>
    </source>
</evidence>
<dbReference type="InterPro" id="IPR001374">
    <property type="entry name" value="R3H_dom"/>
</dbReference>
<feature type="region of interest" description="Jag_N domain" evidence="6">
    <location>
        <begin position="5"/>
        <end position="55"/>
    </location>
</feature>
<dbReference type="PANTHER" id="PTHR35800:SF1">
    <property type="entry name" value="RNA-BINDING PROTEIN KHPB"/>
    <property type="match status" value="1"/>
</dbReference>
<comment type="function">
    <text evidence="6">A probable RNA chaperone. Forms a complex with KhpA which binds to cellular RNA and controls its expression. Plays a role in peptidoglycan (PG) homeostasis and cell length regulation.</text>
</comment>
<dbReference type="SMART" id="SM01245">
    <property type="entry name" value="Jag_N"/>
    <property type="match status" value="1"/>
</dbReference>
<evidence type="ECO:0000256" key="4">
    <source>
        <dbReference type="ARBA" id="ARBA00023186"/>
    </source>
</evidence>
<dbReference type="RefSeq" id="WP_095302037.1">
    <property type="nucleotide sequence ID" value="NZ_CADEPK010000005.1"/>
</dbReference>
<dbReference type="CDD" id="cd02644">
    <property type="entry name" value="R3H_jag"/>
    <property type="match status" value="1"/>
</dbReference>
<comment type="similarity">
    <text evidence="6">Belongs to the KhpB RNA-binding protein family.</text>
</comment>
<dbReference type="HAMAP" id="MF_00867">
    <property type="entry name" value="KhpB"/>
    <property type="match status" value="1"/>
</dbReference>
<evidence type="ECO:0000256" key="1">
    <source>
        <dbReference type="ARBA" id="ARBA00022490"/>
    </source>
</evidence>
<dbReference type="Proteomes" id="UP001232245">
    <property type="component" value="Unassembled WGS sequence"/>
</dbReference>
<name>A0ABT9Z8L4_9BACI</name>
<keyword evidence="5 6" id="KW-0961">Cell wall biogenesis/degradation</keyword>
<dbReference type="Pfam" id="PF14804">
    <property type="entry name" value="Jag_N"/>
    <property type="match status" value="1"/>
</dbReference>
<evidence type="ECO:0000256" key="2">
    <source>
        <dbReference type="ARBA" id="ARBA00022884"/>
    </source>
</evidence>
<dbReference type="Gene3D" id="3.30.300.20">
    <property type="match status" value="1"/>
</dbReference>
<dbReference type="SMART" id="SM00393">
    <property type="entry name" value="R3H"/>
    <property type="match status" value="1"/>
</dbReference>
<comment type="subcellular location">
    <subcellularLocation>
        <location evidence="6">Cytoplasm</location>
    </subcellularLocation>
</comment>
<evidence type="ECO:0000256" key="3">
    <source>
        <dbReference type="ARBA" id="ARBA00022960"/>
    </source>
</evidence>
<dbReference type="InterPro" id="IPR015946">
    <property type="entry name" value="KH_dom-like_a/b"/>
</dbReference>
<keyword evidence="9" id="KW-1185">Reference proteome</keyword>
<feature type="domain" description="R3H" evidence="7">
    <location>
        <begin position="140"/>
        <end position="206"/>
    </location>
</feature>
<comment type="domain">
    <text evidence="6">Has an N-terminal Jag-N domain and 2 RNA-binding domains (KH and R3H).</text>
</comment>
<protein>
    <recommendedName>
        <fullName evidence="6">RNA-binding protein KhpB</fullName>
    </recommendedName>
    <alternativeName>
        <fullName evidence="6">RNA-binding protein EloR</fullName>
    </alternativeName>
</protein>
<dbReference type="PROSITE" id="PS51061">
    <property type="entry name" value="R3H"/>
    <property type="match status" value="1"/>
</dbReference>
<dbReference type="Gene3D" id="3.30.30.80">
    <property type="entry name" value="probable RNA-binding protein from clostridium symbiosum atcc 14940"/>
    <property type="match status" value="1"/>
</dbReference>
<dbReference type="PANTHER" id="PTHR35800">
    <property type="entry name" value="PROTEIN JAG"/>
    <property type="match status" value="1"/>
</dbReference>
<comment type="caution">
    <text evidence="8">The sequence shown here is derived from an EMBL/GenBank/DDBJ whole genome shotgun (WGS) entry which is preliminary data.</text>
</comment>
<dbReference type="InterPro" id="IPR036867">
    <property type="entry name" value="R3H_dom_sf"/>
</dbReference>
<accession>A0ABT9Z8L4</accession>
<dbReference type="Pfam" id="PF13083">
    <property type="entry name" value="KH_KhpA-B"/>
    <property type="match status" value="1"/>
</dbReference>
<dbReference type="EMBL" id="JAUSTZ010000015">
    <property type="protein sequence ID" value="MDQ0228157.1"/>
    <property type="molecule type" value="Genomic_DNA"/>
</dbReference>
<keyword evidence="3 6" id="KW-0133">Cell shape</keyword>
<gene>
    <name evidence="6" type="primary">khpB</name>
    <name evidence="6" type="synonym">eloR</name>
    <name evidence="8" type="ORF">J2S02_004532</name>
</gene>
<evidence type="ECO:0000256" key="5">
    <source>
        <dbReference type="ARBA" id="ARBA00023316"/>
    </source>
</evidence>
<keyword evidence="2 6" id="KW-0694">RNA-binding</keyword>
<keyword evidence="1 6" id="KW-0963">Cytoplasm</keyword>
<dbReference type="InterPro" id="IPR034079">
    <property type="entry name" value="R3H_KhpB"/>
</dbReference>
<dbReference type="Gene3D" id="3.30.1370.50">
    <property type="entry name" value="R3H-like domain"/>
    <property type="match status" value="1"/>
</dbReference>
<sequence length="211" mass="23719">MREVTATGLTVNEAVEKALRELKATKEEVTIDVIEEGKKGFLGVFGKKQAEVFVKLNKDPVKEAENFLTNVIRKMGIDAKISKQQSGKNITFHLSGEKMAVLIGKRGQTLNSLQYLAQLVANRYTKQHLHITVDAENYREKRKATLIQLAIRIAKQVIKTSKEVSLEPMPSYERKIIHAALSDMKEVKTASVGEEPNRYLVIKPTKKTDSI</sequence>